<sequence length="35" mass="3776">MYNDETTCQGCSTDSSDLAKVLKEIKGIANGKIEL</sequence>
<name>A0A6J7WNM7_9CAUD</name>
<evidence type="ECO:0000313" key="1">
    <source>
        <dbReference type="EMBL" id="CAB5219387.1"/>
    </source>
</evidence>
<protein>
    <submittedName>
        <fullName evidence="1">Uncharacterized protein</fullName>
    </submittedName>
</protein>
<dbReference type="EMBL" id="LR798269">
    <property type="protein sequence ID" value="CAB5219387.1"/>
    <property type="molecule type" value="Genomic_DNA"/>
</dbReference>
<accession>A0A6J7WNM7</accession>
<organism evidence="1">
    <name type="scientific">uncultured Caudovirales phage</name>
    <dbReference type="NCBI Taxonomy" id="2100421"/>
    <lineage>
        <taxon>Viruses</taxon>
        <taxon>Duplodnaviria</taxon>
        <taxon>Heunggongvirae</taxon>
        <taxon>Uroviricota</taxon>
        <taxon>Caudoviricetes</taxon>
        <taxon>Peduoviridae</taxon>
        <taxon>Maltschvirus</taxon>
        <taxon>Maltschvirus maltsch</taxon>
    </lineage>
</organism>
<gene>
    <name evidence="1" type="ORF">UFOVP222_63</name>
</gene>
<reference evidence="1" key="1">
    <citation type="submission" date="2020-05" db="EMBL/GenBank/DDBJ databases">
        <authorList>
            <person name="Chiriac C."/>
            <person name="Salcher M."/>
            <person name="Ghai R."/>
            <person name="Kavagutti S V."/>
        </authorList>
    </citation>
    <scope>NUCLEOTIDE SEQUENCE</scope>
</reference>
<proteinExistence type="predicted"/>